<reference evidence="3 4" key="1">
    <citation type="journal article" date="2018" name="Gigascience">
        <title>Genomes of trombidid mites reveal novel predicted allergens and laterally-transferred genes associated with secondary metabolism.</title>
        <authorList>
            <person name="Dong X."/>
            <person name="Chaisiri K."/>
            <person name="Xia D."/>
            <person name="Armstrong S.D."/>
            <person name="Fang Y."/>
            <person name="Donnelly M.J."/>
            <person name="Kadowaki T."/>
            <person name="McGarry J.W."/>
            <person name="Darby A.C."/>
            <person name="Makepeace B.L."/>
        </authorList>
    </citation>
    <scope>NUCLEOTIDE SEQUENCE [LARGE SCALE GENOMIC DNA]</scope>
    <source>
        <strain evidence="3">UoL-WK</strain>
    </source>
</reference>
<dbReference type="AlphaFoldDB" id="A0A3S3NZZ0"/>
<dbReference type="Proteomes" id="UP000285301">
    <property type="component" value="Unassembled WGS sequence"/>
</dbReference>
<keyword evidence="4" id="KW-1185">Reference proteome</keyword>
<evidence type="ECO:0000259" key="1">
    <source>
        <dbReference type="SMART" id="SM00128"/>
    </source>
</evidence>
<dbReference type="OrthoDB" id="2248459at2759"/>
<dbReference type="STRING" id="1965070.A0A3S3NZZ0"/>
<dbReference type="PANTHER" id="PTHR47039">
    <property type="entry name" value="INOSITOL POLYPHOSPHATE 5-PHOSPHATASE E"/>
    <property type="match status" value="1"/>
</dbReference>
<feature type="domain" description="Inositol polyphosphate-related phosphatase" evidence="1">
    <location>
        <begin position="66"/>
        <end position="375"/>
    </location>
</feature>
<sequence length="403" mass="45734">MSESEKCGNQDLSENSNVNHLISNDKSVLKQLKVEDLRKKSYLFGNFGAKDSIVGNEELLRLFPDSKLSVYVVTWNMSGRAPPDDLSDLLLPESLSCVPDLYAIGIQEGQGHSNQDMKKWEILIQTTLGVNFVLLHSVSLNVLHLAIFARRELIWHASLPEDAVYSSRTAPTNIVKTKGALAISFNMFGTSLLFINCHFPAHERKNRQRFHEYEKICTSLDLPRNTKPLKSNYNSNDVTSRFDYVFWFGDLNFRIESKYSEILKTIQLATLTSIPSFDLLMPKDQLLQAIEKGSIFYGFNEAASITFPPTYKYTVGGDTYDTLNQRVPSYTDRILCKTKKNGQLLCQIYDSIQSVKSSDHRPVFAVMEINLKAGRDNISLNAGSFNRQVYVEALKRRSSHQMT</sequence>
<dbReference type="GO" id="GO:0016791">
    <property type="term" value="F:phosphatase activity"/>
    <property type="evidence" value="ECO:0007669"/>
    <property type="project" value="InterPro"/>
</dbReference>
<dbReference type="InterPro" id="IPR036691">
    <property type="entry name" value="Endo/exonu/phosph_ase_sf"/>
</dbReference>
<evidence type="ECO:0000313" key="3">
    <source>
        <dbReference type="EMBL" id="RWS02040.1"/>
    </source>
</evidence>
<dbReference type="Gene3D" id="3.60.10.10">
    <property type="entry name" value="Endonuclease/exonuclease/phosphatase"/>
    <property type="match status" value="1"/>
</dbReference>
<dbReference type="EMBL" id="NCKU01008249">
    <property type="protein sequence ID" value="RWS02035.1"/>
    <property type="molecule type" value="Genomic_DNA"/>
</dbReference>
<dbReference type="SUPFAM" id="SSF56219">
    <property type="entry name" value="DNase I-like"/>
    <property type="match status" value="1"/>
</dbReference>
<organism evidence="3 4">
    <name type="scientific">Dinothrombium tinctorium</name>
    <dbReference type="NCBI Taxonomy" id="1965070"/>
    <lineage>
        <taxon>Eukaryota</taxon>
        <taxon>Metazoa</taxon>
        <taxon>Ecdysozoa</taxon>
        <taxon>Arthropoda</taxon>
        <taxon>Chelicerata</taxon>
        <taxon>Arachnida</taxon>
        <taxon>Acari</taxon>
        <taxon>Acariformes</taxon>
        <taxon>Trombidiformes</taxon>
        <taxon>Prostigmata</taxon>
        <taxon>Anystina</taxon>
        <taxon>Parasitengona</taxon>
        <taxon>Trombidioidea</taxon>
        <taxon>Trombidiidae</taxon>
        <taxon>Dinothrombium</taxon>
    </lineage>
</organism>
<name>A0A3S3NZZ0_9ACAR</name>
<evidence type="ECO:0000313" key="2">
    <source>
        <dbReference type="EMBL" id="RWS02035.1"/>
    </source>
</evidence>
<gene>
    <name evidence="3" type="ORF">B4U79_04444</name>
    <name evidence="2" type="ORF">B4U79_06868</name>
</gene>
<dbReference type="Pfam" id="PF22669">
    <property type="entry name" value="Exo_endo_phos2"/>
    <property type="match status" value="1"/>
</dbReference>
<proteinExistence type="predicted"/>
<protein>
    <submittedName>
        <fullName evidence="3">72 kDa inositol polyphosphate 5-phosphatase-like protein</fullName>
    </submittedName>
</protein>
<dbReference type="PANTHER" id="PTHR47039:SF1">
    <property type="entry name" value="INOSITOL POLYPHOSPHATE 5-PHOSPHATASE E"/>
    <property type="match status" value="1"/>
</dbReference>
<accession>A0A3S3NZZ0</accession>
<dbReference type="SMART" id="SM00128">
    <property type="entry name" value="IPPc"/>
    <property type="match status" value="1"/>
</dbReference>
<dbReference type="GO" id="GO:0046856">
    <property type="term" value="P:phosphatidylinositol dephosphorylation"/>
    <property type="evidence" value="ECO:0007669"/>
    <property type="project" value="InterPro"/>
</dbReference>
<comment type="caution">
    <text evidence="3">The sequence shown here is derived from an EMBL/GenBank/DDBJ whole genome shotgun (WGS) entry which is preliminary data.</text>
</comment>
<reference evidence="3" key="2">
    <citation type="submission" date="2018-11" db="EMBL/GenBank/DDBJ databases">
        <title>Trombidioid mite genomics.</title>
        <authorList>
            <person name="Dong X."/>
        </authorList>
    </citation>
    <scope>NUCLEOTIDE SEQUENCE</scope>
    <source>
        <strain evidence="3">UoL-WK</strain>
    </source>
</reference>
<dbReference type="InterPro" id="IPR053321">
    <property type="entry name" value="IPP-5-Phosphatase_Type_IV"/>
</dbReference>
<dbReference type="InterPro" id="IPR000300">
    <property type="entry name" value="IPPc"/>
</dbReference>
<dbReference type="EMBL" id="NCKU01008246">
    <property type="protein sequence ID" value="RWS02040.1"/>
    <property type="molecule type" value="Genomic_DNA"/>
</dbReference>
<evidence type="ECO:0000313" key="4">
    <source>
        <dbReference type="Proteomes" id="UP000285301"/>
    </source>
</evidence>